<evidence type="ECO:0000256" key="1">
    <source>
        <dbReference type="ARBA" id="ARBA00022729"/>
    </source>
</evidence>
<comment type="caution">
    <text evidence="4">The sequence shown here is derived from an EMBL/GenBank/DDBJ whole genome shotgun (WGS) entry which is preliminary data.</text>
</comment>
<dbReference type="Pfam" id="PF13505">
    <property type="entry name" value="OMP_b-brl"/>
    <property type="match status" value="1"/>
</dbReference>
<evidence type="ECO:0000313" key="4">
    <source>
        <dbReference type="EMBL" id="MBJ7882879.1"/>
    </source>
</evidence>
<feature type="chain" id="PRO_5037072733" evidence="2">
    <location>
        <begin position="21"/>
        <end position="212"/>
    </location>
</feature>
<protein>
    <submittedName>
        <fullName evidence="4">Outer membrane beta-barrel protein</fullName>
    </submittedName>
</protein>
<dbReference type="InterPro" id="IPR027385">
    <property type="entry name" value="Beta-barrel_OMP"/>
</dbReference>
<name>A0A934KSQ0_9FLAO</name>
<keyword evidence="1 2" id="KW-0732">Signal</keyword>
<feature type="domain" description="Outer membrane protein beta-barrel" evidence="3">
    <location>
        <begin position="7"/>
        <end position="209"/>
    </location>
</feature>
<dbReference type="EMBL" id="JAEHJZ010000057">
    <property type="protein sequence ID" value="MBJ7882879.1"/>
    <property type="molecule type" value="Genomic_DNA"/>
</dbReference>
<gene>
    <name evidence="4" type="ORF">JEM65_19775</name>
</gene>
<dbReference type="AlphaFoldDB" id="A0A934KSQ0"/>
<evidence type="ECO:0000256" key="2">
    <source>
        <dbReference type="SAM" id="SignalP"/>
    </source>
</evidence>
<feature type="signal peptide" evidence="2">
    <location>
        <begin position="1"/>
        <end position="20"/>
    </location>
</feature>
<dbReference type="SUPFAM" id="SSF56925">
    <property type="entry name" value="OMPA-like"/>
    <property type="match status" value="1"/>
</dbReference>
<dbReference type="InterPro" id="IPR011250">
    <property type="entry name" value="OMP/PagP_B-barrel"/>
</dbReference>
<organism evidence="4 5">
    <name type="scientific">Gelidibacter salicanalis</name>
    <dbReference type="NCBI Taxonomy" id="291193"/>
    <lineage>
        <taxon>Bacteria</taxon>
        <taxon>Pseudomonadati</taxon>
        <taxon>Bacteroidota</taxon>
        <taxon>Flavobacteriia</taxon>
        <taxon>Flavobacteriales</taxon>
        <taxon>Flavobacteriaceae</taxon>
        <taxon>Gelidibacter</taxon>
    </lineage>
</organism>
<sequence length="212" mass="23934">MKKILLITLLLLQFSLYSQNSSQWNIGIEYSADNISFSDDVDGIDYILTEGANGYEGIEYNQNNYTLGLTSNYFFGEKWGISSGLLYSNKDFKGDFRCINCNIYSAPNPEIIEQRFLVIPISINYSLLTGGLKPILEGGIKNNFEIQNKAKGKSKGYFLEAFIGASINYGFTENLTSGIGYNYQTAISDLYKSDEYNLRTSSFLLKINYELK</sequence>
<keyword evidence="5" id="KW-1185">Reference proteome</keyword>
<evidence type="ECO:0000259" key="3">
    <source>
        <dbReference type="Pfam" id="PF13505"/>
    </source>
</evidence>
<evidence type="ECO:0000313" key="5">
    <source>
        <dbReference type="Proteomes" id="UP000662373"/>
    </source>
</evidence>
<dbReference type="RefSeq" id="WP_199603287.1">
    <property type="nucleotide sequence ID" value="NZ_JAEHJZ010000057.1"/>
</dbReference>
<dbReference type="Proteomes" id="UP000662373">
    <property type="component" value="Unassembled WGS sequence"/>
</dbReference>
<accession>A0A934KSQ0</accession>
<proteinExistence type="predicted"/>
<reference evidence="4 5" key="1">
    <citation type="submission" date="2020-09" db="EMBL/GenBank/DDBJ databases">
        <title>Draft genome of Gelidibacter salicanalis PAMC21136.</title>
        <authorList>
            <person name="Park H."/>
        </authorList>
    </citation>
    <scope>NUCLEOTIDE SEQUENCE [LARGE SCALE GENOMIC DNA]</scope>
    <source>
        <strain evidence="4 5">PAMC21136</strain>
    </source>
</reference>